<protein>
    <submittedName>
        <fullName evidence="3">Poly-beta-1,6 N-acetyl-D-glucosamine export porin PgaA</fullName>
    </submittedName>
</protein>
<dbReference type="NCBIfam" id="TIGR03939">
    <property type="entry name" value="PGA_TPR_OMP"/>
    <property type="match status" value="1"/>
</dbReference>
<dbReference type="InterPro" id="IPR049003">
    <property type="entry name" value="PgaA_barrel"/>
</dbReference>
<feature type="chain" id="PRO_5026131337" evidence="1">
    <location>
        <begin position="26"/>
        <end position="809"/>
    </location>
</feature>
<name>A0A6I4KPY9_9PSED</name>
<dbReference type="InterPro" id="IPR023870">
    <property type="entry name" value="PGA_export_porin_PgaA"/>
</dbReference>
<evidence type="ECO:0000313" key="3">
    <source>
        <dbReference type="EMBL" id="MVW73728.1"/>
    </source>
</evidence>
<evidence type="ECO:0000259" key="2">
    <source>
        <dbReference type="Pfam" id="PF21197"/>
    </source>
</evidence>
<evidence type="ECO:0000313" key="4">
    <source>
        <dbReference type="Proteomes" id="UP000429555"/>
    </source>
</evidence>
<dbReference type="SMART" id="SM00028">
    <property type="entry name" value="TPR"/>
    <property type="match status" value="2"/>
</dbReference>
<dbReference type="SUPFAM" id="SSF48452">
    <property type="entry name" value="TPR-like"/>
    <property type="match status" value="1"/>
</dbReference>
<comment type="caution">
    <text evidence="3">The sequence shown here is derived from an EMBL/GenBank/DDBJ whole genome shotgun (WGS) entry which is preliminary data.</text>
</comment>
<proteinExistence type="predicted"/>
<dbReference type="InterPro" id="IPR019734">
    <property type="entry name" value="TPR_rpt"/>
</dbReference>
<keyword evidence="1" id="KW-0732">Signal</keyword>
<dbReference type="Gene3D" id="1.25.40.10">
    <property type="entry name" value="Tetratricopeptide repeat domain"/>
    <property type="match status" value="2"/>
</dbReference>
<organism evidence="3 4">
    <name type="scientific">Pseudomonas xionganensis</name>
    <dbReference type="NCBI Taxonomy" id="2654845"/>
    <lineage>
        <taxon>Bacteria</taxon>
        <taxon>Pseudomonadati</taxon>
        <taxon>Pseudomonadota</taxon>
        <taxon>Gammaproteobacteria</taxon>
        <taxon>Pseudomonadales</taxon>
        <taxon>Pseudomonadaceae</taxon>
        <taxon>Pseudomonas</taxon>
    </lineage>
</organism>
<dbReference type="GO" id="GO:1901515">
    <property type="term" value="F:poly-beta-1,6-N-acetyl-D-glucosamine transmembrane transporter activity"/>
    <property type="evidence" value="ECO:0007669"/>
    <property type="project" value="InterPro"/>
</dbReference>
<keyword evidence="4" id="KW-1185">Reference proteome</keyword>
<dbReference type="EMBL" id="WKJZ01000001">
    <property type="protein sequence ID" value="MVW73728.1"/>
    <property type="molecule type" value="Genomic_DNA"/>
</dbReference>
<gene>
    <name evidence="3" type="primary">pgaA</name>
    <name evidence="3" type="ORF">GJV18_00230</name>
</gene>
<feature type="signal peptide" evidence="1">
    <location>
        <begin position="1"/>
        <end position="25"/>
    </location>
</feature>
<reference evidence="3 4" key="1">
    <citation type="submission" date="2019-11" db="EMBL/GenBank/DDBJ databases">
        <title>Pseudomonas flavidum sp. nov., isolated from Baiyang Lake.</title>
        <authorList>
            <person name="Zhao Y."/>
        </authorList>
    </citation>
    <scope>NUCLEOTIDE SEQUENCE [LARGE SCALE GENOMIC DNA]</scope>
    <source>
        <strain evidence="4">R-22-3 w-18</strain>
    </source>
</reference>
<accession>A0A6I4KPY9</accession>
<dbReference type="AlphaFoldDB" id="A0A6I4KPY9"/>
<dbReference type="InterPro" id="IPR011990">
    <property type="entry name" value="TPR-like_helical_dom_sf"/>
</dbReference>
<dbReference type="Proteomes" id="UP000429555">
    <property type="component" value="Unassembled WGS sequence"/>
</dbReference>
<dbReference type="Pfam" id="PF21197">
    <property type="entry name" value="PgaA_barrel"/>
    <property type="match status" value="1"/>
</dbReference>
<sequence length="809" mass="90746">MQQLLPKTQLLLCAGLLFSSLQAQGSYEQLIEQARAGDYQPALNFLRSQPDPSSARYRQDHLLIASWAGEDAEVVEHYERWTKQRDWPADILAVVARSYRNLQRWPQALATYQRGLALSAGHQALLLGQLLTLADAGQSARAIELGRALVAQAPSDAERRLALAYAYQRAGQPHAALFELDQARDLAPGHAEVVRAYGQGLQHSGLVQPALELLARHPELFDAAQQRQLQGDLLAQRVRMADLATRRESERFMIADRALADADALLQQWAGLPEARRDHLRLRIDRLGALHARVRMAELIEAYQQLQQEQVTLPAYALRWVAAAFLYLRQPEQAASLYRQVLAGENPKHPDWLNDQRSLFFALVESEQLDEARALAEQLAASEPPRLFLPGNAEAEPNGRWLEAQELLASAYLFGNDTPAAQQALAELAENAPNNAALRTSRAGLYLARGWARHAEDELKVVESLAPRNLALEVEQGMAALALQEWRQLQLLADDVIARNPESLRAQRLERLRQVHEMAELRLSGYRGLGAGGDVSGSHELGIDSLLYSTPLAHDWRLFGGAGYGSGEFTEGRAQHRWQRAGLDWRVRNHSVEAELSSHDYGHGRQLGLRLSGSHDLDDHWQYGWSAQRLSTATPLRALNADIRADSLDGYLRWRADERREWRLSASAAHFSDGNQRLGLQLDGSERLHTAAHWQLDAGLALGLSHNSGSDQVPYYNPGRELSLVPQLQWSQVLYRRYQTQWSQQLQVGLGSTVQQGHGAAALGQIGYGQRLRLDDRFDGGLMLSALSRTYDGEREQQYRLQFDLRYRF</sequence>
<feature type="domain" description="PgaA membrane beta barrel" evidence="2">
    <location>
        <begin position="515"/>
        <end position="809"/>
    </location>
</feature>
<evidence type="ECO:0000256" key="1">
    <source>
        <dbReference type="SAM" id="SignalP"/>
    </source>
</evidence>